<dbReference type="OrthoDB" id="6432111at2759"/>
<protein>
    <submittedName>
        <fullName evidence="2">Uncharacterized protein</fullName>
    </submittedName>
</protein>
<gene>
    <name evidence="2" type="primary">NCL1_44929</name>
    <name evidence="2" type="ORF">NPIL_618331</name>
</gene>
<reference evidence="2" key="1">
    <citation type="submission" date="2020-08" db="EMBL/GenBank/DDBJ databases">
        <title>Multicomponent nature underlies the extraordinary mechanical properties of spider dragline silk.</title>
        <authorList>
            <person name="Kono N."/>
            <person name="Nakamura H."/>
            <person name="Mori M."/>
            <person name="Yoshida Y."/>
            <person name="Ohtoshi R."/>
            <person name="Malay A.D."/>
            <person name="Moran D.A.P."/>
            <person name="Tomita M."/>
            <person name="Numata K."/>
            <person name="Arakawa K."/>
        </authorList>
    </citation>
    <scope>NUCLEOTIDE SEQUENCE</scope>
</reference>
<dbReference type="AlphaFoldDB" id="A0A8X6UQK6"/>
<keyword evidence="1" id="KW-0472">Membrane</keyword>
<keyword evidence="1" id="KW-1133">Transmembrane helix</keyword>
<evidence type="ECO:0000313" key="2">
    <source>
        <dbReference type="EMBL" id="GFU39714.1"/>
    </source>
</evidence>
<sequence length="470" mass="54178">MPAIGIALAGGGVAGGASILLWRHLTSNGVITPPSLKEAKKFSKKEEQNFPSMENWYKCSNDFEKSVETLIGLELVKIMFRDWKMFLVQLRKVNSEEWAKPILSQCVRNAYASRILHSKFEPFLVPVVVTFLFVVFLFQEKNKFLFDCVLKSKDLSFSPSFELNDGTDLSEAIQLLSAQYRSLEQIHCLLQGAVPGEETYFKVNEIGDENETNTINPQFLKNRIFTKSNKMNKKLYSISKVKLQENTDKQTISNDVYEDTEIPYNLEKNNEINSNPFDWDRKTYDKNADSVNSNDECEDDISAVIVMCVPTIASANAVIRRLISIIPKKVKKSFKVHKIIEKDRKRHWVIKGKPEALRMLLHQEQVILFHHICSIRKFFDVTVCKNCQFFGHDDEHCSNDTVCSDCSGNHQKTECNAKEKCCPNCKRYNALEWEYFQTDHSANTNCPTFHNLLQHLKEGKPLETWLKMME</sequence>
<feature type="transmembrane region" description="Helical" evidence="1">
    <location>
        <begin position="120"/>
        <end position="138"/>
    </location>
</feature>
<name>A0A8X6UQK6_NEPPI</name>
<keyword evidence="1" id="KW-0812">Transmembrane</keyword>
<evidence type="ECO:0000256" key="1">
    <source>
        <dbReference type="SAM" id="Phobius"/>
    </source>
</evidence>
<comment type="caution">
    <text evidence="2">The sequence shown here is derived from an EMBL/GenBank/DDBJ whole genome shotgun (WGS) entry which is preliminary data.</text>
</comment>
<organism evidence="2 3">
    <name type="scientific">Nephila pilipes</name>
    <name type="common">Giant wood spider</name>
    <name type="synonym">Nephila maculata</name>
    <dbReference type="NCBI Taxonomy" id="299642"/>
    <lineage>
        <taxon>Eukaryota</taxon>
        <taxon>Metazoa</taxon>
        <taxon>Ecdysozoa</taxon>
        <taxon>Arthropoda</taxon>
        <taxon>Chelicerata</taxon>
        <taxon>Arachnida</taxon>
        <taxon>Araneae</taxon>
        <taxon>Araneomorphae</taxon>
        <taxon>Entelegynae</taxon>
        <taxon>Araneoidea</taxon>
        <taxon>Nephilidae</taxon>
        <taxon>Nephila</taxon>
    </lineage>
</organism>
<dbReference type="Proteomes" id="UP000887013">
    <property type="component" value="Unassembled WGS sequence"/>
</dbReference>
<evidence type="ECO:0000313" key="3">
    <source>
        <dbReference type="Proteomes" id="UP000887013"/>
    </source>
</evidence>
<keyword evidence="3" id="KW-1185">Reference proteome</keyword>
<proteinExistence type="predicted"/>
<dbReference type="EMBL" id="BMAW01035454">
    <property type="protein sequence ID" value="GFU39714.1"/>
    <property type="molecule type" value="Genomic_DNA"/>
</dbReference>
<accession>A0A8X6UQK6</accession>